<proteinExistence type="predicted"/>
<dbReference type="PANTHER" id="PTHR46796">
    <property type="entry name" value="HTH-TYPE TRANSCRIPTIONAL ACTIVATOR RHAS-RELATED"/>
    <property type="match status" value="1"/>
</dbReference>
<dbReference type="Pfam" id="PF12833">
    <property type="entry name" value="HTH_18"/>
    <property type="match status" value="1"/>
</dbReference>
<dbReference type="AlphaFoldDB" id="A0A154L8I2"/>
<evidence type="ECO:0000259" key="4">
    <source>
        <dbReference type="PROSITE" id="PS01124"/>
    </source>
</evidence>
<evidence type="ECO:0000256" key="3">
    <source>
        <dbReference type="ARBA" id="ARBA00023163"/>
    </source>
</evidence>
<dbReference type="SUPFAM" id="SSF51215">
    <property type="entry name" value="Regulatory protein AraC"/>
    <property type="match status" value="1"/>
</dbReference>
<dbReference type="InterPro" id="IPR037923">
    <property type="entry name" value="HTH-like"/>
</dbReference>
<dbReference type="GO" id="GO:0043565">
    <property type="term" value="F:sequence-specific DNA binding"/>
    <property type="evidence" value="ECO:0007669"/>
    <property type="project" value="InterPro"/>
</dbReference>
<accession>A0A154L8I2</accession>
<dbReference type="OrthoDB" id="9809338at2"/>
<protein>
    <submittedName>
        <fullName evidence="5">AraC family transcriptional regulator</fullName>
    </submittedName>
</protein>
<dbReference type="SMART" id="SM00342">
    <property type="entry name" value="HTH_ARAC"/>
    <property type="match status" value="1"/>
</dbReference>
<name>A0A154L8I2_9PROT</name>
<sequence length="287" mass="32214">MQNAVDQTVSDGLERLCKSRERFISAAPLPGIERMEALFFGNMFAPHRHDTYALGITMQGVQTFNYRGSFRASQPGNVIVLHPDELHDGGAGTDDGLRYRMLYLEPSLLRQGLGAETASLPFVSDPVIADPELASTLASVLAHLDEDVDPLLIDQFVSDIASGLARHAKGPVKPMGLLALDRMERARQYLEDNFDRAVQSDELEEVTGLDRYRLIRQFRACFATTPYRYLMMRRLQKARSLITLRHPLVDIAGETGFADQSHLNRHFKRAFGVTPGRWAELTCEKSH</sequence>
<dbReference type="Proteomes" id="UP000076335">
    <property type="component" value="Unassembled WGS sequence"/>
</dbReference>
<dbReference type="InterPro" id="IPR003313">
    <property type="entry name" value="AraC-bd"/>
</dbReference>
<keyword evidence="1" id="KW-0805">Transcription regulation</keyword>
<dbReference type="InterPro" id="IPR050204">
    <property type="entry name" value="AraC_XylS_family_regulators"/>
</dbReference>
<dbReference type="GO" id="GO:0003700">
    <property type="term" value="F:DNA-binding transcription factor activity"/>
    <property type="evidence" value="ECO:0007669"/>
    <property type="project" value="InterPro"/>
</dbReference>
<dbReference type="InterPro" id="IPR009057">
    <property type="entry name" value="Homeodomain-like_sf"/>
</dbReference>
<evidence type="ECO:0000256" key="2">
    <source>
        <dbReference type="ARBA" id="ARBA00023125"/>
    </source>
</evidence>
<evidence type="ECO:0000313" key="6">
    <source>
        <dbReference type="Proteomes" id="UP000076335"/>
    </source>
</evidence>
<dbReference type="PANTHER" id="PTHR46796:SF2">
    <property type="entry name" value="TRANSCRIPTIONAL REGULATORY PROTEIN"/>
    <property type="match status" value="1"/>
</dbReference>
<dbReference type="Pfam" id="PF02311">
    <property type="entry name" value="AraC_binding"/>
    <property type="match status" value="1"/>
</dbReference>
<keyword evidence="2" id="KW-0238">DNA-binding</keyword>
<dbReference type="Gene3D" id="1.10.10.60">
    <property type="entry name" value="Homeodomain-like"/>
    <property type="match status" value="1"/>
</dbReference>
<dbReference type="InterPro" id="IPR018060">
    <property type="entry name" value="HTH_AraC"/>
</dbReference>
<dbReference type="EMBL" id="LPVY01000005">
    <property type="protein sequence ID" value="KZB66833.1"/>
    <property type="molecule type" value="Genomic_DNA"/>
</dbReference>
<dbReference type="SUPFAM" id="SSF46689">
    <property type="entry name" value="Homeodomain-like"/>
    <property type="match status" value="2"/>
</dbReference>
<reference evidence="5 6" key="1">
    <citation type="submission" date="2015-12" db="EMBL/GenBank/DDBJ databases">
        <title>Genome sequence of Thalassospira lucentensis MCCC 1A02072.</title>
        <authorList>
            <person name="Lu L."/>
            <person name="Lai Q."/>
            <person name="Shao Z."/>
            <person name="Qian P."/>
        </authorList>
    </citation>
    <scope>NUCLEOTIDE SEQUENCE [LARGE SCALE GENOMIC DNA]</scope>
    <source>
        <strain evidence="5 6">MCCC 1A02072</strain>
    </source>
</reference>
<comment type="caution">
    <text evidence="5">The sequence shown here is derived from an EMBL/GenBank/DDBJ whole genome shotgun (WGS) entry which is preliminary data.</text>
</comment>
<keyword evidence="3" id="KW-0804">Transcription</keyword>
<feature type="domain" description="HTH araC/xylS-type" evidence="4">
    <location>
        <begin position="184"/>
        <end position="281"/>
    </location>
</feature>
<evidence type="ECO:0000313" key="5">
    <source>
        <dbReference type="EMBL" id="KZB66833.1"/>
    </source>
</evidence>
<evidence type="ECO:0000256" key="1">
    <source>
        <dbReference type="ARBA" id="ARBA00023015"/>
    </source>
</evidence>
<dbReference type="PROSITE" id="PS01124">
    <property type="entry name" value="HTH_ARAC_FAMILY_2"/>
    <property type="match status" value="1"/>
</dbReference>
<organism evidence="5 6">
    <name type="scientific">Thalassospira lucentensis</name>
    <dbReference type="NCBI Taxonomy" id="168935"/>
    <lineage>
        <taxon>Bacteria</taxon>
        <taxon>Pseudomonadati</taxon>
        <taxon>Pseudomonadota</taxon>
        <taxon>Alphaproteobacteria</taxon>
        <taxon>Rhodospirillales</taxon>
        <taxon>Thalassospiraceae</taxon>
        <taxon>Thalassospira</taxon>
    </lineage>
</organism>
<gene>
    <name evidence="5" type="ORF">AUP42_14990</name>
</gene>